<dbReference type="AlphaFoldDB" id="A0AAV4EYZ6"/>
<proteinExistence type="predicted"/>
<comment type="caution">
    <text evidence="1">The sequence shown here is derived from an EMBL/GenBank/DDBJ whole genome shotgun (WGS) entry which is preliminary data.</text>
</comment>
<organism evidence="1 2">
    <name type="scientific">Elysia marginata</name>
    <dbReference type="NCBI Taxonomy" id="1093978"/>
    <lineage>
        <taxon>Eukaryota</taxon>
        <taxon>Metazoa</taxon>
        <taxon>Spiralia</taxon>
        <taxon>Lophotrochozoa</taxon>
        <taxon>Mollusca</taxon>
        <taxon>Gastropoda</taxon>
        <taxon>Heterobranchia</taxon>
        <taxon>Euthyneura</taxon>
        <taxon>Panpulmonata</taxon>
        <taxon>Sacoglossa</taxon>
        <taxon>Placobranchoidea</taxon>
        <taxon>Plakobranchidae</taxon>
        <taxon>Elysia</taxon>
    </lineage>
</organism>
<keyword evidence="2" id="KW-1185">Reference proteome</keyword>
<reference evidence="1 2" key="1">
    <citation type="journal article" date="2021" name="Elife">
        <title>Chloroplast acquisition without the gene transfer in kleptoplastic sea slugs, Plakobranchus ocellatus.</title>
        <authorList>
            <person name="Maeda T."/>
            <person name="Takahashi S."/>
            <person name="Yoshida T."/>
            <person name="Shimamura S."/>
            <person name="Takaki Y."/>
            <person name="Nagai Y."/>
            <person name="Toyoda A."/>
            <person name="Suzuki Y."/>
            <person name="Arimoto A."/>
            <person name="Ishii H."/>
            <person name="Satoh N."/>
            <person name="Nishiyama T."/>
            <person name="Hasebe M."/>
            <person name="Maruyama T."/>
            <person name="Minagawa J."/>
            <person name="Obokata J."/>
            <person name="Shigenobu S."/>
        </authorList>
    </citation>
    <scope>NUCLEOTIDE SEQUENCE [LARGE SCALE GENOMIC DNA]</scope>
</reference>
<evidence type="ECO:0000313" key="1">
    <source>
        <dbReference type="EMBL" id="GFR65925.1"/>
    </source>
</evidence>
<sequence>MAYLPPAGVRYFTSEKMSHLPTMSEIPNHRFMLQKNSVQLQENVSTFELPPLKNRDADWPPPPKSFSPKFRLYDDGSSARCQCLQPPLELGENAQHIGKTLLTKDSKELMPYRLPPQTYDCRRRANWFDNWKEQMARYAGSFALWHQQFGDQYYYTDTACRACRNIKN</sequence>
<dbReference type="EMBL" id="BMAT01003988">
    <property type="protein sequence ID" value="GFR65925.1"/>
    <property type="molecule type" value="Genomic_DNA"/>
</dbReference>
<gene>
    <name evidence="1" type="ORF">ElyMa_001958400</name>
</gene>
<name>A0AAV4EYZ6_9GAST</name>
<protein>
    <submittedName>
        <fullName evidence="1">Uncharacterized protein</fullName>
    </submittedName>
</protein>
<accession>A0AAV4EYZ6</accession>
<evidence type="ECO:0000313" key="2">
    <source>
        <dbReference type="Proteomes" id="UP000762676"/>
    </source>
</evidence>
<dbReference type="Proteomes" id="UP000762676">
    <property type="component" value="Unassembled WGS sequence"/>
</dbReference>